<dbReference type="InParanoid" id="G0R5D0"/>
<dbReference type="EMBL" id="GL984368">
    <property type="protein sequence ID" value="EGR27319.1"/>
    <property type="molecule type" value="Genomic_DNA"/>
</dbReference>
<accession>G0R5D0</accession>
<dbReference type="GeneID" id="14903384"/>
<dbReference type="PIRSF" id="PIRSF000108">
    <property type="entry name" value="IDH_NADP"/>
    <property type="match status" value="1"/>
</dbReference>
<evidence type="ECO:0000256" key="1">
    <source>
        <dbReference type="ARBA" id="ARBA00001936"/>
    </source>
</evidence>
<dbReference type="GO" id="GO:0006099">
    <property type="term" value="P:tricarboxylic acid cycle"/>
    <property type="evidence" value="ECO:0007669"/>
    <property type="project" value="UniProtKB-KW"/>
</dbReference>
<dbReference type="Gene3D" id="3.40.718.10">
    <property type="entry name" value="Isopropylmalate Dehydrogenase"/>
    <property type="match status" value="1"/>
</dbReference>
<keyword evidence="5 8" id="KW-0460">Magnesium</keyword>
<keyword evidence="6 8" id="KW-0560">Oxidoreductase</keyword>
<dbReference type="InterPro" id="IPR004790">
    <property type="entry name" value="Isocitrate_DH_NADP"/>
</dbReference>
<keyword evidence="3 8" id="KW-0816">Tricarboxylic acid cycle</keyword>
<dbReference type="AlphaFoldDB" id="G0R5D0"/>
<dbReference type="eggNOG" id="KOG1526">
    <property type="taxonomic scope" value="Eukaryota"/>
</dbReference>
<evidence type="ECO:0000313" key="10">
    <source>
        <dbReference type="EMBL" id="EGR27319.1"/>
    </source>
</evidence>
<dbReference type="EC" id="1.1.1.42" evidence="8"/>
<evidence type="ECO:0000256" key="3">
    <source>
        <dbReference type="ARBA" id="ARBA00022532"/>
    </source>
</evidence>
<dbReference type="GO" id="GO:0006102">
    <property type="term" value="P:isocitrate metabolic process"/>
    <property type="evidence" value="ECO:0007669"/>
    <property type="project" value="InterPro"/>
</dbReference>
<comment type="catalytic activity">
    <reaction evidence="8">
        <text>D-threo-isocitrate + NADP(+) = 2-oxoglutarate + CO2 + NADPH</text>
        <dbReference type="Rhea" id="RHEA:19629"/>
        <dbReference type="ChEBI" id="CHEBI:15562"/>
        <dbReference type="ChEBI" id="CHEBI:16526"/>
        <dbReference type="ChEBI" id="CHEBI:16810"/>
        <dbReference type="ChEBI" id="CHEBI:57783"/>
        <dbReference type="ChEBI" id="CHEBI:58349"/>
        <dbReference type="EC" id="1.1.1.42"/>
    </reaction>
</comment>
<protein>
    <recommendedName>
        <fullName evidence="8">Isocitrate dehydrogenase [NADP]</fullName>
        <ecNumber evidence="8">1.1.1.42</ecNumber>
    </recommendedName>
</protein>
<dbReference type="PANTHER" id="PTHR11822">
    <property type="entry name" value="NADP-SPECIFIC ISOCITRATE DEHYDROGENASE"/>
    <property type="match status" value="1"/>
</dbReference>
<proteinExistence type="inferred from homology"/>
<dbReference type="InterPro" id="IPR024084">
    <property type="entry name" value="IsoPropMal-DH-like_dom"/>
</dbReference>
<evidence type="ECO:0000256" key="5">
    <source>
        <dbReference type="ARBA" id="ARBA00022842"/>
    </source>
</evidence>
<feature type="domain" description="Isopropylmalate dehydrogenase-like" evidence="9">
    <location>
        <begin position="12"/>
        <end position="368"/>
    </location>
</feature>
<keyword evidence="7 8" id="KW-0464">Manganese</keyword>
<comment type="similarity">
    <text evidence="2 8">Belongs to the isocitrate and isopropylmalate dehydrogenases family.</text>
</comment>
<dbReference type="RefSeq" id="XP_004024203.1">
    <property type="nucleotide sequence ID" value="XM_004024154.1"/>
</dbReference>
<sequence length="399" mass="46424">MNQIKKIKVENPIVELDSEQMSQSVWNIIKKRLIFPFLDVPIKYYDLSIAQRDKTNNKITTDAALSIVQHKVGIKCPSLGADIQMAREFERIKGWDCPNVTIGNILNGTLFAQPILIKNIKKVIPNWKNPIIVARQVFQDFISFDEKQVQNLELKFTNEKSLKIQDFSSTKGSILGFIMYNTEEYMIQFAKDCFEYALEIKFPLYFSTRADLYAEYDEKLVQIFQNMYQQTYKTLFFKKNIIYEHKNNQDMLIFALKSQGGFVWACKRYDGEIHSQLVSQGFGNSGLTTNLLFAQQEKALYVVSSYFRQQFQQGKEIYTNAIACIFVWIQGLLYRGKLDGNQQLISFCQLLQKSVILCSENEAFGKELIEEKEKFEVLEKLIESVQKNMINNLYPKAKL</sequence>
<evidence type="ECO:0000256" key="8">
    <source>
        <dbReference type="PIRNR" id="PIRNR000108"/>
    </source>
</evidence>
<comment type="cofactor">
    <cofactor evidence="1">
        <name>Mn(2+)</name>
        <dbReference type="ChEBI" id="CHEBI:29035"/>
    </cofactor>
</comment>
<dbReference type="GO" id="GO:0046872">
    <property type="term" value="F:metal ion binding"/>
    <property type="evidence" value="ECO:0007669"/>
    <property type="project" value="UniProtKB-KW"/>
</dbReference>
<dbReference type="Pfam" id="PF00180">
    <property type="entry name" value="Iso_dh"/>
    <property type="match status" value="1"/>
</dbReference>
<dbReference type="NCBIfam" id="NF006156">
    <property type="entry name" value="PRK08299.1"/>
    <property type="match status" value="1"/>
</dbReference>
<keyword evidence="11" id="KW-1185">Reference proteome</keyword>
<name>G0R5D0_ICHMU</name>
<dbReference type="SMART" id="SM01329">
    <property type="entry name" value="Iso_dh"/>
    <property type="match status" value="1"/>
</dbReference>
<dbReference type="Proteomes" id="UP000008983">
    <property type="component" value="Unassembled WGS sequence"/>
</dbReference>
<dbReference type="SUPFAM" id="SSF53659">
    <property type="entry name" value="Isocitrate/Isopropylmalate dehydrogenase-like"/>
    <property type="match status" value="1"/>
</dbReference>
<evidence type="ECO:0000256" key="7">
    <source>
        <dbReference type="ARBA" id="ARBA00023211"/>
    </source>
</evidence>
<gene>
    <name evidence="10" type="ORF">IMG5_197870</name>
</gene>
<comment type="cofactor">
    <cofactor evidence="8">
        <name>Mg(2+)</name>
        <dbReference type="ChEBI" id="CHEBI:18420"/>
    </cofactor>
    <cofactor evidence="8">
        <name>Mn(2+)</name>
        <dbReference type="ChEBI" id="CHEBI:29035"/>
    </cofactor>
    <text evidence="8">Binds 1 Mg(2+) or Mn(2+) ion per subunit.</text>
</comment>
<keyword evidence="8" id="KW-0521">NADP</keyword>
<evidence type="ECO:0000256" key="2">
    <source>
        <dbReference type="ARBA" id="ARBA00007769"/>
    </source>
</evidence>
<dbReference type="GO" id="GO:0004450">
    <property type="term" value="F:isocitrate dehydrogenase (NADP+) activity"/>
    <property type="evidence" value="ECO:0007669"/>
    <property type="project" value="UniProtKB-EC"/>
</dbReference>
<evidence type="ECO:0000256" key="4">
    <source>
        <dbReference type="ARBA" id="ARBA00022723"/>
    </source>
</evidence>
<evidence type="ECO:0000259" key="9">
    <source>
        <dbReference type="SMART" id="SM01329"/>
    </source>
</evidence>
<organism evidence="10 11">
    <name type="scientific">Ichthyophthirius multifiliis</name>
    <name type="common">White spot disease agent</name>
    <name type="synonym">Ich</name>
    <dbReference type="NCBI Taxonomy" id="5932"/>
    <lineage>
        <taxon>Eukaryota</taxon>
        <taxon>Sar</taxon>
        <taxon>Alveolata</taxon>
        <taxon>Ciliophora</taxon>
        <taxon>Intramacronucleata</taxon>
        <taxon>Oligohymenophorea</taxon>
        <taxon>Hymenostomatida</taxon>
        <taxon>Ophryoglenina</taxon>
        <taxon>Ichthyophthirius</taxon>
    </lineage>
</organism>
<keyword evidence="4 8" id="KW-0479">Metal-binding</keyword>
<evidence type="ECO:0000256" key="6">
    <source>
        <dbReference type="ARBA" id="ARBA00023002"/>
    </source>
</evidence>
<reference evidence="10 11" key="1">
    <citation type="submission" date="2011-07" db="EMBL/GenBank/DDBJ databases">
        <authorList>
            <person name="Coyne R."/>
            <person name="Brami D."/>
            <person name="Johnson J."/>
            <person name="Hostetler J."/>
            <person name="Hannick L."/>
            <person name="Clark T."/>
            <person name="Cassidy-Hanley D."/>
            <person name="Inman J."/>
        </authorList>
    </citation>
    <scope>NUCLEOTIDE SEQUENCE [LARGE SCALE GENOMIC DNA]</scope>
    <source>
        <strain evidence="10 11">G5</strain>
    </source>
</reference>
<dbReference type="STRING" id="857967.G0R5D0"/>
<evidence type="ECO:0000313" key="11">
    <source>
        <dbReference type="Proteomes" id="UP000008983"/>
    </source>
</evidence>
<dbReference type="PANTHER" id="PTHR11822:SF21">
    <property type="entry name" value="ISOCITRATE DEHYDROGENASE [NADP], MITOCHONDRIAL"/>
    <property type="match status" value="1"/>
</dbReference>